<comment type="caution">
    <text evidence="1">The sequence shown here is derived from an EMBL/GenBank/DDBJ whole genome shotgun (WGS) entry which is preliminary data.</text>
</comment>
<protein>
    <submittedName>
        <fullName evidence="1">Uncharacterized protein</fullName>
    </submittedName>
</protein>
<gene>
    <name evidence="1" type="ORF">RDWZM_006702</name>
</gene>
<proteinExistence type="predicted"/>
<dbReference type="EMBL" id="JAPWDV010000002">
    <property type="protein sequence ID" value="KAJ6220890.1"/>
    <property type="molecule type" value="Genomic_DNA"/>
</dbReference>
<dbReference type="AlphaFoldDB" id="A0A9Q0M843"/>
<keyword evidence="2" id="KW-1185">Reference proteome</keyword>
<organism evidence="1 2">
    <name type="scientific">Blomia tropicalis</name>
    <name type="common">Mite</name>
    <dbReference type="NCBI Taxonomy" id="40697"/>
    <lineage>
        <taxon>Eukaryota</taxon>
        <taxon>Metazoa</taxon>
        <taxon>Ecdysozoa</taxon>
        <taxon>Arthropoda</taxon>
        <taxon>Chelicerata</taxon>
        <taxon>Arachnida</taxon>
        <taxon>Acari</taxon>
        <taxon>Acariformes</taxon>
        <taxon>Sarcoptiformes</taxon>
        <taxon>Astigmata</taxon>
        <taxon>Glycyphagoidea</taxon>
        <taxon>Echimyopodidae</taxon>
        <taxon>Blomia</taxon>
    </lineage>
</organism>
<name>A0A9Q0M843_BLOTA</name>
<accession>A0A9Q0M843</accession>
<sequence length="112" mass="13545">MDDNDHFVLPINVGNECQILMHNNDQLRRCQTAAYDQWIRPSMQFDFSYLVEHHPHEHRHNRLSNRDSCCYRWSLLDCLAECVQEYCPRASTFDMRYEDDVFDNVLSHFVFK</sequence>
<dbReference type="Proteomes" id="UP001142055">
    <property type="component" value="Chromosome 2"/>
</dbReference>
<evidence type="ECO:0000313" key="2">
    <source>
        <dbReference type="Proteomes" id="UP001142055"/>
    </source>
</evidence>
<evidence type="ECO:0000313" key="1">
    <source>
        <dbReference type="EMBL" id="KAJ6220890.1"/>
    </source>
</evidence>
<reference evidence="1" key="1">
    <citation type="submission" date="2022-12" db="EMBL/GenBank/DDBJ databases">
        <title>Genome assemblies of Blomia tropicalis.</title>
        <authorList>
            <person name="Cui Y."/>
        </authorList>
    </citation>
    <scope>NUCLEOTIDE SEQUENCE</scope>
    <source>
        <tissue evidence="1">Adult mites</tissue>
    </source>
</reference>